<dbReference type="VEuPathDB" id="AmoebaDB:NF0121350"/>
<dbReference type="InterPro" id="IPR011990">
    <property type="entry name" value="TPR-like_helical_dom_sf"/>
</dbReference>
<dbReference type="PROSITE" id="PS51375">
    <property type="entry name" value="PPR"/>
    <property type="match status" value="1"/>
</dbReference>
<protein>
    <recommendedName>
        <fullName evidence="5">Pentacotripeptide-repeat region of PRORP domain-containing protein</fullName>
    </recommendedName>
</protein>
<dbReference type="AlphaFoldDB" id="A0A6A5BIB5"/>
<evidence type="ECO:0000256" key="2">
    <source>
        <dbReference type="PROSITE-ProRule" id="PRU00708"/>
    </source>
</evidence>
<dbReference type="InterPro" id="IPR051222">
    <property type="entry name" value="PPR/CCM1_RNA-binding"/>
</dbReference>
<evidence type="ECO:0008006" key="5">
    <source>
        <dbReference type="Google" id="ProtNLM"/>
    </source>
</evidence>
<dbReference type="PANTHER" id="PTHR47942">
    <property type="entry name" value="TETRATRICOPEPTIDE REPEAT (TPR)-LIKE SUPERFAMILY PROTEIN-RELATED"/>
    <property type="match status" value="1"/>
</dbReference>
<dbReference type="GeneID" id="68111220"/>
<organism evidence="3 4">
    <name type="scientific">Naegleria fowleri</name>
    <name type="common">Brain eating amoeba</name>
    <dbReference type="NCBI Taxonomy" id="5763"/>
    <lineage>
        <taxon>Eukaryota</taxon>
        <taxon>Discoba</taxon>
        <taxon>Heterolobosea</taxon>
        <taxon>Tetramitia</taxon>
        <taxon>Eutetramitia</taxon>
        <taxon>Vahlkampfiidae</taxon>
        <taxon>Naegleria</taxon>
    </lineage>
</organism>
<evidence type="ECO:0000313" key="4">
    <source>
        <dbReference type="Proteomes" id="UP000444721"/>
    </source>
</evidence>
<dbReference type="NCBIfam" id="TIGR00756">
    <property type="entry name" value="PPR"/>
    <property type="match status" value="2"/>
</dbReference>
<name>A0A6A5BIB5_NAEFO</name>
<dbReference type="Proteomes" id="UP000444721">
    <property type="component" value="Unassembled WGS sequence"/>
</dbReference>
<gene>
    <name evidence="3" type="ORF">FDP41_004002</name>
</gene>
<dbReference type="VEuPathDB" id="AmoebaDB:FDP41_004002"/>
<accession>A0A6A5BIB5</accession>
<dbReference type="PANTHER" id="PTHR47942:SF63">
    <property type="entry name" value="PENTATRICOPEPTIDE REPEAT-CONTAINING PROTEIN"/>
    <property type="match status" value="1"/>
</dbReference>
<dbReference type="EMBL" id="VFQX01000036">
    <property type="protein sequence ID" value="KAF0976707.1"/>
    <property type="molecule type" value="Genomic_DNA"/>
</dbReference>
<dbReference type="Pfam" id="PF01535">
    <property type="entry name" value="PPR"/>
    <property type="match status" value="5"/>
</dbReference>
<sequence>MGPGWKKTGTVVVSNENLGRSKQSSCVFHDFFNHQYQNIYFHHLITHPLRNAHQQYQAEVENFVHNNNIQQQVDKEDEFLNSMTNELLNNSSDEDKPLEIPSHAFSSIIKDEHSFESGKHSLLSESAISGTAYDHRRVLYSLYVQNFPRNDDLELSASTPSISGQSTHVKYEIPHQIQFYYGKSVHKLSDWTNVMRGSHRNLNELNFLKDLFLNTLFVFPEKREEALEKLRAHHARVPTNKLSQSYPISIEDLSTFYDTFKVFNSTELEYEKIRNLRIDCKTQLMFILSQPQFRHLDEIREIYRSVSIEEGIDPPQKIANQMMSSITNLSASNSPTKSLCIEEIKAIYSQIPNPNTKIQHSLLHGYAKFGMLKEMEELFEKIEVKNGYTYSILLYGYCIARRFTKALNVFCRISKPVPEHLQLVIALFLQIGLDGQAEGLLQSLPESAHKVRLTNELMDVYTNANDFNSVHRIFTSMEQMDCYSVGIAINAKLKQHLLNDALEIFDKYCKNGPIECNSVIYNSLLYGISKHSDLRKALAFFDKIPSQFKNEKTYSIIIASLVAAKDYANAQRLYFEYPQFQSMHSHAIMIKCLTALGKFEQAEQIFQNVKKPDVTLCNNMMDAYVKMGKLLQAHKLFNKIFKKDIASYNILLRGYVEYGKIERAEYIFERIPEPDSHTFLTLLNGYTETGNFNKAENFYAAIPKEFKNDHIHTCMMKFYTRSGMIRRVEYFYRKISKPNFIADSSMMHAYLQGQDFNSMRQMWENVISKRYAKKDSKRKFFVHLMEKMALEEQHMMTIQQQKHSQCKKIL</sequence>
<dbReference type="Gene3D" id="1.25.40.10">
    <property type="entry name" value="Tetratricopeptide repeat domain"/>
    <property type="match status" value="4"/>
</dbReference>
<evidence type="ECO:0000256" key="1">
    <source>
        <dbReference type="ARBA" id="ARBA00022737"/>
    </source>
</evidence>
<dbReference type="OrthoDB" id="185373at2759"/>
<reference evidence="3 4" key="1">
    <citation type="journal article" date="2019" name="Sci. Rep.">
        <title>Nanopore sequencing improves the draft genome of the human pathogenic amoeba Naegleria fowleri.</title>
        <authorList>
            <person name="Liechti N."/>
            <person name="Schurch N."/>
            <person name="Bruggmann R."/>
            <person name="Wittwer M."/>
        </authorList>
    </citation>
    <scope>NUCLEOTIDE SEQUENCE [LARGE SCALE GENOMIC DNA]</scope>
    <source>
        <strain evidence="3 4">ATCC 30894</strain>
    </source>
</reference>
<dbReference type="InterPro" id="IPR002885">
    <property type="entry name" value="PPR_rpt"/>
</dbReference>
<comment type="caution">
    <text evidence="3">The sequence shown here is derived from an EMBL/GenBank/DDBJ whole genome shotgun (WGS) entry which is preliminary data.</text>
</comment>
<dbReference type="OMA" id="SHAIMIK"/>
<dbReference type="SUPFAM" id="SSF81901">
    <property type="entry name" value="HCP-like"/>
    <property type="match status" value="1"/>
</dbReference>
<proteinExistence type="predicted"/>
<dbReference type="VEuPathDB" id="AmoebaDB:NfTy_069740"/>
<dbReference type="RefSeq" id="XP_044561420.1">
    <property type="nucleotide sequence ID" value="XM_044707370.1"/>
</dbReference>
<feature type="repeat" description="PPR" evidence="2">
    <location>
        <begin position="613"/>
        <end position="647"/>
    </location>
</feature>
<keyword evidence="4" id="KW-1185">Reference proteome</keyword>
<keyword evidence="1" id="KW-0677">Repeat</keyword>
<evidence type="ECO:0000313" key="3">
    <source>
        <dbReference type="EMBL" id="KAF0976707.1"/>
    </source>
</evidence>